<sequence length="148" mass="14730">MTVKNKLGLATRITAATAVAAGLALAVQPSALAAATAPVVSVSPASDLTDGQQVTVTATGLTPNTVFHLGHCAFVEPEKYGCDATTAKDVVSDASGKVNTTITVHSSFEAVVTSDGAVWGTVDAKKTQTQVGLGSDAGEGGGQPVTFK</sequence>
<gene>
    <name evidence="8" type="ORF">DDW44_31255</name>
</gene>
<reference evidence="8 9" key="1">
    <citation type="submission" date="2018-05" db="EMBL/GenBank/DDBJ databases">
        <title>Complete genome sequence of sponge-derived Streptomyces sp. HNM0039.</title>
        <authorList>
            <person name="Huang X."/>
            <person name="Zhou S."/>
        </authorList>
    </citation>
    <scope>NUCLEOTIDE SEQUENCE [LARGE SCALE GENOMIC DNA]</scope>
    <source>
        <strain evidence="8 9">HNM0039</strain>
    </source>
</reference>
<evidence type="ECO:0000313" key="9">
    <source>
        <dbReference type="Proteomes" id="UP000244900"/>
    </source>
</evidence>
<keyword evidence="3" id="KW-0044">Antibiotic</keyword>
<feature type="signal peptide" evidence="7">
    <location>
        <begin position="1"/>
        <end position="33"/>
    </location>
</feature>
<dbReference type="Pfam" id="PF00960">
    <property type="entry name" value="Neocarzinostat"/>
    <property type="match status" value="1"/>
</dbReference>
<feature type="region of interest" description="Disordered" evidence="6">
    <location>
        <begin position="129"/>
        <end position="148"/>
    </location>
</feature>
<keyword evidence="4" id="KW-0238">DNA-binding</keyword>
<evidence type="ECO:0000256" key="7">
    <source>
        <dbReference type="SAM" id="SignalP"/>
    </source>
</evidence>
<evidence type="ECO:0000256" key="3">
    <source>
        <dbReference type="ARBA" id="ARBA00023022"/>
    </source>
</evidence>
<dbReference type="PRINTS" id="PR01885">
    <property type="entry name" value="MACROMOMYCIN"/>
</dbReference>
<feature type="chain" id="PRO_5015541960" evidence="7">
    <location>
        <begin position="34"/>
        <end position="148"/>
    </location>
</feature>
<dbReference type="NCBIfam" id="NF040680">
    <property type="entry name" value="chromo_anti"/>
    <property type="match status" value="1"/>
</dbReference>
<comment type="similarity">
    <text evidence="1">Belongs to the neocarzinostatin family.</text>
</comment>
<dbReference type="Proteomes" id="UP000244900">
    <property type="component" value="Chromosome"/>
</dbReference>
<feature type="compositionally biased region" description="Gly residues" evidence="6">
    <location>
        <begin position="135"/>
        <end position="148"/>
    </location>
</feature>
<keyword evidence="2" id="KW-0929">Antimicrobial</keyword>
<dbReference type="EMBL" id="CP029188">
    <property type="protein sequence ID" value="AWI32789.1"/>
    <property type="molecule type" value="Genomic_DNA"/>
</dbReference>
<evidence type="ECO:0000256" key="5">
    <source>
        <dbReference type="ARBA" id="ARBA00023157"/>
    </source>
</evidence>
<dbReference type="AlphaFoldDB" id="A0A2S1T294"/>
<keyword evidence="5" id="KW-1015">Disulfide bond</keyword>
<dbReference type="RefSeq" id="WP_108908647.1">
    <property type="nucleotide sequence ID" value="NZ_CP029188.1"/>
</dbReference>
<evidence type="ECO:0000256" key="4">
    <source>
        <dbReference type="ARBA" id="ARBA00023125"/>
    </source>
</evidence>
<dbReference type="GO" id="GO:0003677">
    <property type="term" value="F:DNA binding"/>
    <property type="evidence" value="ECO:0007669"/>
    <property type="project" value="UniProtKB-KW"/>
</dbReference>
<keyword evidence="7" id="KW-0732">Signal</keyword>
<proteinExistence type="inferred from homology"/>
<dbReference type="KEGG" id="stir:DDW44_31255"/>
<dbReference type="InterPro" id="IPR002186">
    <property type="entry name" value="Neocarzinostatin_fam"/>
</dbReference>
<dbReference type="InterPro" id="IPR027273">
    <property type="entry name" value="Neocarzinostatin-like"/>
</dbReference>
<keyword evidence="9" id="KW-1185">Reference proteome</keyword>
<evidence type="ECO:0000256" key="6">
    <source>
        <dbReference type="SAM" id="MobiDB-lite"/>
    </source>
</evidence>
<protein>
    <submittedName>
        <fullName evidence="8">Macromomycin</fullName>
    </submittedName>
</protein>
<dbReference type="SUPFAM" id="SSF49319">
    <property type="entry name" value="Actinoxanthin-like"/>
    <property type="match status" value="1"/>
</dbReference>
<accession>A0A2S1T294</accession>
<dbReference type="Gene3D" id="2.60.40.230">
    <property type="entry name" value="Neocarzinostatin-like"/>
    <property type="match status" value="1"/>
</dbReference>
<evidence type="ECO:0000256" key="2">
    <source>
        <dbReference type="ARBA" id="ARBA00022529"/>
    </source>
</evidence>
<name>A0A2S1T294_9ACTN</name>
<evidence type="ECO:0000256" key="1">
    <source>
        <dbReference type="ARBA" id="ARBA00010648"/>
    </source>
</evidence>
<organism evidence="8 9">
    <name type="scientific">Streptomyces tirandamycinicus</name>
    <dbReference type="NCBI Taxonomy" id="2174846"/>
    <lineage>
        <taxon>Bacteria</taxon>
        <taxon>Bacillati</taxon>
        <taxon>Actinomycetota</taxon>
        <taxon>Actinomycetes</taxon>
        <taxon>Kitasatosporales</taxon>
        <taxon>Streptomycetaceae</taxon>
        <taxon>Streptomyces</taxon>
    </lineage>
</organism>
<dbReference type="OrthoDB" id="3389735at2"/>
<dbReference type="GO" id="GO:0042742">
    <property type="term" value="P:defense response to bacterium"/>
    <property type="evidence" value="ECO:0007669"/>
    <property type="project" value="UniProtKB-KW"/>
</dbReference>
<evidence type="ECO:0000313" key="8">
    <source>
        <dbReference type="EMBL" id="AWI32789.1"/>
    </source>
</evidence>